<dbReference type="EMBL" id="FZTC01000052">
    <property type="protein sequence ID" value="SNU38028.1"/>
    <property type="molecule type" value="Genomic_DNA"/>
</dbReference>
<dbReference type="AlphaFoldDB" id="A0A285BB16"/>
<dbReference type="Proteomes" id="UP000220639">
    <property type="component" value="Unassembled WGS sequence"/>
</dbReference>
<protein>
    <submittedName>
        <fullName evidence="2">Uncharacterized protein</fullName>
    </submittedName>
</protein>
<evidence type="ECO:0000313" key="3">
    <source>
        <dbReference type="Proteomes" id="UP000220639"/>
    </source>
</evidence>
<feature type="region of interest" description="Disordered" evidence="1">
    <location>
        <begin position="23"/>
        <end position="58"/>
    </location>
</feature>
<reference evidence="3" key="1">
    <citation type="submission" date="2017-08" db="EMBL/GenBank/DDBJ databases">
        <authorList>
            <person name="Brisse S."/>
        </authorList>
    </citation>
    <scope>NUCLEOTIDE SEQUENCE [LARGE SCALE GENOMIC DNA]</scope>
    <source>
        <strain evidence="3">06D021</strain>
    </source>
</reference>
<name>A0A285BB16_9ENTR</name>
<organism evidence="2 3">
    <name type="scientific">Klebsiella grimontii</name>
    <dbReference type="NCBI Taxonomy" id="2058152"/>
    <lineage>
        <taxon>Bacteria</taxon>
        <taxon>Pseudomonadati</taxon>
        <taxon>Pseudomonadota</taxon>
        <taxon>Gammaproteobacteria</taxon>
        <taxon>Enterobacterales</taxon>
        <taxon>Enterobacteriaceae</taxon>
        <taxon>Klebsiella/Raoultella group</taxon>
        <taxon>Klebsiella</taxon>
    </lineage>
</organism>
<sequence length="77" mass="8402">MLICHYDNVVWSESLNRAAMVAQNEDDTQSHSGCVGTQPLHRPPEDVREGKDVSDSESFAAVCPPRISGFRGQPGFA</sequence>
<feature type="compositionally biased region" description="Basic and acidic residues" evidence="1">
    <location>
        <begin position="42"/>
        <end position="54"/>
    </location>
</feature>
<gene>
    <name evidence="2" type="ORF">KOSB73_70015</name>
</gene>
<evidence type="ECO:0000256" key="1">
    <source>
        <dbReference type="SAM" id="MobiDB-lite"/>
    </source>
</evidence>
<evidence type="ECO:0000313" key="2">
    <source>
        <dbReference type="EMBL" id="SNU38028.1"/>
    </source>
</evidence>
<proteinExistence type="predicted"/>
<accession>A0A285BB16</accession>